<dbReference type="OrthoDB" id="8535650at2"/>
<dbReference type="RefSeq" id="WP_089398438.1">
    <property type="nucleotide sequence ID" value="NZ_FZOT01000002.1"/>
</dbReference>
<accession>A0A239ECB6</accession>
<dbReference type="AlphaFoldDB" id="A0A239ECB6"/>
<dbReference type="InterPro" id="IPR010835">
    <property type="entry name" value="DUF1439"/>
</dbReference>
<dbReference type="Pfam" id="PF07273">
    <property type="entry name" value="DUF1439"/>
    <property type="match status" value="1"/>
</dbReference>
<dbReference type="PROSITE" id="PS51257">
    <property type="entry name" value="PROKAR_LIPOPROTEIN"/>
    <property type="match status" value="1"/>
</dbReference>
<evidence type="ECO:0000256" key="1">
    <source>
        <dbReference type="SAM" id="SignalP"/>
    </source>
</evidence>
<protein>
    <recommendedName>
        <fullName evidence="4">DUF1439 domain-containing protein</fullName>
    </recommendedName>
</protein>
<keyword evidence="3" id="KW-1185">Reference proteome</keyword>
<organism evidence="2 3">
    <name type="scientific">Noviherbaspirillum humi</name>
    <dbReference type="NCBI Taxonomy" id="1688639"/>
    <lineage>
        <taxon>Bacteria</taxon>
        <taxon>Pseudomonadati</taxon>
        <taxon>Pseudomonadota</taxon>
        <taxon>Betaproteobacteria</taxon>
        <taxon>Burkholderiales</taxon>
        <taxon>Oxalobacteraceae</taxon>
        <taxon>Noviherbaspirillum</taxon>
    </lineage>
</organism>
<reference evidence="2 3" key="1">
    <citation type="submission" date="2017-06" db="EMBL/GenBank/DDBJ databases">
        <authorList>
            <person name="Kim H.J."/>
            <person name="Triplett B.A."/>
        </authorList>
    </citation>
    <scope>NUCLEOTIDE SEQUENCE [LARGE SCALE GENOMIC DNA]</scope>
    <source>
        <strain evidence="2 3">U15</strain>
    </source>
</reference>
<gene>
    <name evidence="2" type="ORF">SAMN06265795_102631</name>
</gene>
<evidence type="ECO:0000313" key="2">
    <source>
        <dbReference type="EMBL" id="SNS42129.1"/>
    </source>
</evidence>
<evidence type="ECO:0000313" key="3">
    <source>
        <dbReference type="Proteomes" id="UP000198284"/>
    </source>
</evidence>
<feature type="chain" id="PRO_5012805574" description="DUF1439 domain-containing protein" evidence="1">
    <location>
        <begin position="23"/>
        <end position="181"/>
    </location>
</feature>
<sequence length="181" mass="19481">MKLSLFAAVLPALLLTSCASLVGQRQVDIPLEKIQDTLSSRFPFNNRYLDLIDVSVSNPRVSLQPQSNRLLTSMDAAIAPPFLKSSWKGNMAISGRLKLDAARNALLLADPKVESMNVDGLGSAYSGPMAKVAGFLAAELLNDAVLYTFRPGDLRYAGVQFALTAIDTTASGLRLTLEPVR</sequence>
<dbReference type="Proteomes" id="UP000198284">
    <property type="component" value="Unassembled WGS sequence"/>
</dbReference>
<keyword evidence="1" id="KW-0732">Signal</keyword>
<proteinExistence type="predicted"/>
<evidence type="ECO:0008006" key="4">
    <source>
        <dbReference type="Google" id="ProtNLM"/>
    </source>
</evidence>
<dbReference type="Gene3D" id="3.15.10.40">
    <property type="entry name" value="Uncharacterised protein PF07273, DUF1439"/>
    <property type="match status" value="1"/>
</dbReference>
<dbReference type="EMBL" id="FZOT01000002">
    <property type="protein sequence ID" value="SNS42129.1"/>
    <property type="molecule type" value="Genomic_DNA"/>
</dbReference>
<feature type="signal peptide" evidence="1">
    <location>
        <begin position="1"/>
        <end position="22"/>
    </location>
</feature>
<name>A0A239ECB6_9BURK</name>